<dbReference type="Pfam" id="PF00096">
    <property type="entry name" value="zf-C2H2"/>
    <property type="match status" value="9"/>
</dbReference>
<dbReference type="InterPro" id="IPR036236">
    <property type="entry name" value="Znf_C2H2_sf"/>
</dbReference>
<evidence type="ECO:0000256" key="5">
    <source>
        <dbReference type="ARBA" id="ARBA00022771"/>
    </source>
</evidence>
<feature type="domain" description="C2H2-type" evidence="11">
    <location>
        <begin position="423"/>
        <end position="450"/>
    </location>
</feature>
<feature type="region of interest" description="Disordered" evidence="10">
    <location>
        <begin position="163"/>
        <end position="236"/>
    </location>
</feature>
<dbReference type="FunFam" id="3.30.160.60:FF:001136">
    <property type="entry name" value="Zinc finger protein 408"/>
    <property type="match status" value="1"/>
</dbReference>
<dbReference type="FunFam" id="3.30.160.60:FF:001101">
    <property type="entry name" value="Zinc finger protein 408"/>
    <property type="match status" value="1"/>
</dbReference>
<evidence type="ECO:0000259" key="11">
    <source>
        <dbReference type="PROSITE" id="PS50157"/>
    </source>
</evidence>
<dbReference type="GO" id="GO:0008270">
    <property type="term" value="F:zinc ion binding"/>
    <property type="evidence" value="ECO:0007669"/>
    <property type="project" value="UniProtKB-KW"/>
</dbReference>
<feature type="domain" description="C2H2-type" evidence="11">
    <location>
        <begin position="513"/>
        <end position="540"/>
    </location>
</feature>
<dbReference type="FunFam" id="3.30.160.60:FF:002137">
    <property type="entry name" value="Specific RNA polymerase II transcription factor"/>
    <property type="match status" value="1"/>
</dbReference>
<evidence type="ECO:0000313" key="12">
    <source>
        <dbReference type="EMBL" id="KAI7814957.1"/>
    </source>
</evidence>
<dbReference type="FunFam" id="3.30.160.60:FF:000446">
    <property type="entry name" value="Zinc finger protein"/>
    <property type="match status" value="1"/>
</dbReference>
<keyword evidence="6" id="KW-0833">Ubl conjugation pathway</keyword>
<evidence type="ECO:0000256" key="3">
    <source>
        <dbReference type="ARBA" id="ARBA00022723"/>
    </source>
</evidence>
<proteinExistence type="predicted"/>
<feature type="compositionally biased region" description="Polar residues" evidence="10">
    <location>
        <begin position="176"/>
        <end position="189"/>
    </location>
</feature>
<dbReference type="Proteomes" id="UP001059041">
    <property type="component" value="Linkage Group LG1"/>
</dbReference>
<keyword evidence="7" id="KW-0862">Zinc</keyword>
<dbReference type="PANTHER" id="PTHR24381:SF393">
    <property type="entry name" value="CHROMATIN-LINKED ADAPTOR FOR MSL PROTEINS, ISOFORM B"/>
    <property type="match status" value="1"/>
</dbReference>
<evidence type="ECO:0000256" key="4">
    <source>
        <dbReference type="ARBA" id="ARBA00022737"/>
    </source>
</evidence>
<reference evidence="12" key="1">
    <citation type="submission" date="2021-02" db="EMBL/GenBank/DDBJ databases">
        <title>Comparative genomics reveals that relaxation of natural selection precedes convergent phenotypic evolution of cavefish.</title>
        <authorList>
            <person name="Peng Z."/>
        </authorList>
    </citation>
    <scope>NUCLEOTIDE SEQUENCE</scope>
    <source>
        <tissue evidence="12">Muscle</tissue>
    </source>
</reference>
<dbReference type="FunFam" id="3.30.160.60:FF:000671">
    <property type="entry name" value="Zinc finger protein 26"/>
    <property type="match status" value="1"/>
</dbReference>
<dbReference type="PROSITE" id="PS00028">
    <property type="entry name" value="ZINC_FINGER_C2H2_1"/>
    <property type="match status" value="10"/>
</dbReference>
<organism evidence="12 13">
    <name type="scientific">Triplophysa rosa</name>
    <name type="common">Cave loach</name>
    <dbReference type="NCBI Taxonomy" id="992332"/>
    <lineage>
        <taxon>Eukaryota</taxon>
        <taxon>Metazoa</taxon>
        <taxon>Chordata</taxon>
        <taxon>Craniata</taxon>
        <taxon>Vertebrata</taxon>
        <taxon>Euteleostomi</taxon>
        <taxon>Actinopterygii</taxon>
        <taxon>Neopterygii</taxon>
        <taxon>Teleostei</taxon>
        <taxon>Ostariophysi</taxon>
        <taxon>Cypriniformes</taxon>
        <taxon>Nemacheilidae</taxon>
        <taxon>Triplophysa</taxon>
    </lineage>
</organism>
<gene>
    <name evidence="12" type="ORF">IRJ41_024232</name>
</gene>
<feature type="domain" description="C2H2-type" evidence="11">
    <location>
        <begin position="568"/>
        <end position="595"/>
    </location>
</feature>
<keyword evidence="5 9" id="KW-0863">Zinc-finger</keyword>
<protein>
    <submittedName>
        <fullName evidence="12">Zinc finger protein 408</fullName>
    </submittedName>
</protein>
<evidence type="ECO:0000256" key="1">
    <source>
        <dbReference type="ARBA" id="ARBA00004123"/>
    </source>
</evidence>
<keyword evidence="4" id="KW-0677">Repeat</keyword>
<feature type="domain" description="C2H2-type" evidence="11">
    <location>
        <begin position="485"/>
        <end position="512"/>
    </location>
</feature>
<dbReference type="GO" id="GO:0000977">
    <property type="term" value="F:RNA polymerase II transcription regulatory region sequence-specific DNA binding"/>
    <property type="evidence" value="ECO:0007669"/>
    <property type="project" value="TreeGrafter"/>
</dbReference>
<dbReference type="FunFam" id="3.30.160.60:FF:000849">
    <property type="entry name" value="Zinc finger protein 408"/>
    <property type="match status" value="2"/>
</dbReference>
<feature type="domain" description="C2H2-type" evidence="11">
    <location>
        <begin position="457"/>
        <end position="484"/>
    </location>
</feature>
<dbReference type="Gene3D" id="3.30.160.60">
    <property type="entry name" value="Classic Zinc Finger"/>
    <property type="match status" value="10"/>
</dbReference>
<feature type="compositionally biased region" description="Basic residues" evidence="10">
    <location>
        <begin position="195"/>
        <end position="210"/>
    </location>
</feature>
<comment type="subcellular location">
    <subcellularLocation>
        <location evidence="1">Nucleus</location>
    </subcellularLocation>
</comment>
<dbReference type="Gene3D" id="2.170.270.10">
    <property type="entry name" value="SET domain"/>
    <property type="match status" value="1"/>
</dbReference>
<comment type="caution">
    <text evidence="12">The sequence shown here is derived from an EMBL/GenBank/DDBJ whole genome shotgun (WGS) entry which is preliminary data.</text>
</comment>
<dbReference type="FunFam" id="3.30.160.60:FF:003017">
    <property type="entry name" value="Si:cabz01054396.2"/>
    <property type="match status" value="1"/>
</dbReference>
<evidence type="ECO:0000256" key="6">
    <source>
        <dbReference type="ARBA" id="ARBA00022786"/>
    </source>
</evidence>
<sequence length="775" mass="88147">MRDSIHSLLRSIPRGLTLGPSLAKDGQLGLWCVGRVLQKGSLLGLNEPDKMISKEKLEEGLQNTCQTVLKGQLSDEMYWIRFACSTHNKEKKNVSMLEVDGRLCLQVSQDIKPGTELLLWGDQQEPPLEPLESEDKTAAMQVEVCKYDPPEKEQEEVLEAIPPIHPDDAGCAYSVHSGSEQNTDGQVTQEDAKPQIHRSKPQIKLKRTRNSKACNSSALEKHGTDKAHGESKAEQAEELTARDEIQNVSVSTSQVLNSSEQLSPERSLRASSRLAAKPRKVHSAANRTYKREGLKNKKKLLKKRDESNDKEEVSENQCNERMQDSQDLLQLSNIRERRYKCDQCDKSFFQLCHLKKHNLTHQDQKPYLCNECGKCYSSQESFQAHLLMHRGQRPFKCPDCDKCYGLKRDLREHLVLHTGEKPYVCDVCGKAFARRPSLRVHREVHRTKEPDYQAQKIKCPECNKELATSGSLRNHMRLHSGERPYVCQYCNRSFRQRGNLLGHLRIHTGEKPYKCNHCDQCFSQVPELRRHMISHTGEMYLCPVCGKALRDPHTLRAHERLHTGERPYKCEQCGKGYTMATKLRRHLKSHQEGKPYKCQECGAKYKMMQSLQRHIQSHKQAGHSLPMQVRARRLGHKTQSEPGKSDAIRLENGQAVPYVQAPDDFTIVSHPESVVLDSGVYHHDTIDKGLEQIEFSENIIQFIVSDSNAIVIQDHFADAKCLEVQEANTECMVVQDSNASDNSIVVPEQDPNSCLVILQSQDDLSSVAETVEIEM</sequence>
<keyword evidence="13" id="KW-1185">Reference proteome</keyword>
<dbReference type="PANTHER" id="PTHR24381">
    <property type="entry name" value="ZINC FINGER PROTEIN"/>
    <property type="match status" value="1"/>
</dbReference>
<evidence type="ECO:0000256" key="7">
    <source>
        <dbReference type="ARBA" id="ARBA00022833"/>
    </source>
</evidence>
<evidence type="ECO:0000256" key="8">
    <source>
        <dbReference type="ARBA" id="ARBA00023242"/>
    </source>
</evidence>
<accession>A0A9W7X6F5</accession>
<name>A0A9W7X6F5_TRIRA</name>
<dbReference type="GO" id="GO:0000981">
    <property type="term" value="F:DNA-binding transcription factor activity, RNA polymerase II-specific"/>
    <property type="evidence" value="ECO:0007669"/>
    <property type="project" value="TreeGrafter"/>
</dbReference>
<keyword evidence="8" id="KW-0539">Nucleus</keyword>
<feature type="compositionally biased region" description="Basic and acidic residues" evidence="10">
    <location>
        <begin position="219"/>
        <end position="236"/>
    </location>
</feature>
<dbReference type="AlphaFoldDB" id="A0A9W7X6F5"/>
<feature type="domain" description="C2H2-type" evidence="11">
    <location>
        <begin position="367"/>
        <end position="394"/>
    </location>
</feature>
<feature type="compositionally biased region" description="Basic and acidic residues" evidence="10">
    <location>
        <begin position="303"/>
        <end position="313"/>
    </location>
</feature>
<evidence type="ECO:0000256" key="10">
    <source>
        <dbReference type="SAM" id="MobiDB-lite"/>
    </source>
</evidence>
<dbReference type="FunFam" id="3.30.160.60:FF:001119">
    <property type="entry name" value="zinc finger protein 408"/>
    <property type="match status" value="1"/>
</dbReference>
<feature type="domain" description="C2H2-type" evidence="11">
    <location>
        <begin position="540"/>
        <end position="567"/>
    </location>
</feature>
<dbReference type="InterPro" id="IPR046341">
    <property type="entry name" value="SET_dom_sf"/>
</dbReference>
<dbReference type="PROSITE" id="PS50157">
    <property type="entry name" value="ZINC_FINGER_C2H2_2"/>
    <property type="match status" value="10"/>
</dbReference>
<dbReference type="GO" id="GO:0005634">
    <property type="term" value="C:nucleus"/>
    <property type="evidence" value="ECO:0007669"/>
    <property type="project" value="UniProtKB-SubCell"/>
</dbReference>
<evidence type="ECO:0000256" key="9">
    <source>
        <dbReference type="PROSITE-ProRule" id="PRU00042"/>
    </source>
</evidence>
<dbReference type="InterPro" id="IPR013087">
    <property type="entry name" value="Znf_C2H2_type"/>
</dbReference>
<feature type="domain" description="C2H2-type" evidence="11">
    <location>
        <begin position="596"/>
        <end position="618"/>
    </location>
</feature>
<feature type="region of interest" description="Disordered" evidence="10">
    <location>
        <begin position="250"/>
        <end position="322"/>
    </location>
</feature>
<evidence type="ECO:0000313" key="13">
    <source>
        <dbReference type="Proteomes" id="UP001059041"/>
    </source>
</evidence>
<feature type="compositionally biased region" description="Polar residues" evidence="10">
    <location>
        <begin position="250"/>
        <end position="264"/>
    </location>
</feature>
<keyword evidence="3" id="KW-0479">Metal-binding</keyword>
<dbReference type="EMBL" id="JAFHDT010000001">
    <property type="protein sequence ID" value="KAI7814957.1"/>
    <property type="molecule type" value="Genomic_DNA"/>
</dbReference>
<feature type="domain" description="C2H2-type" evidence="11">
    <location>
        <begin position="395"/>
        <end position="422"/>
    </location>
</feature>
<dbReference type="SUPFAM" id="SSF57667">
    <property type="entry name" value="beta-beta-alpha zinc fingers"/>
    <property type="match status" value="5"/>
</dbReference>
<feature type="domain" description="C2H2-type" evidence="11">
    <location>
        <begin position="339"/>
        <end position="366"/>
    </location>
</feature>
<dbReference type="SMART" id="SM00355">
    <property type="entry name" value="ZnF_C2H2"/>
    <property type="match status" value="10"/>
</dbReference>
<evidence type="ECO:0000256" key="2">
    <source>
        <dbReference type="ARBA" id="ARBA00004906"/>
    </source>
</evidence>
<comment type="pathway">
    <text evidence="2">Protein modification; protein ubiquitination.</text>
</comment>